<protein>
    <submittedName>
        <fullName evidence="1">Uncharacterized protein</fullName>
    </submittedName>
</protein>
<dbReference type="EMBL" id="CP031166">
    <property type="protein sequence ID" value="AXV09810.1"/>
    <property type="molecule type" value="Genomic_DNA"/>
</dbReference>
<dbReference type="AlphaFoldDB" id="A0A346Y5R3"/>
<dbReference type="Gene3D" id="3.40.630.30">
    <property type="match status" value="1"/>
</dbReference>
<dbReference type="SUPFAM" id="SSF55729">
    <property type="entry name" value="Acyl-CoA N-acyltransferases (Nat)"/>
    <property type="match status" value="1"/>
</dbReference>
<dbReference type="KEGG" id="euz:DVS28_b0040"/>
<sequence>MAGVPPVAPAGPDRIPHTYQVMPGPDPTLAACTRCGAQGNVEDLGGLHACGCTEEHDLGRDVDWIAHDATDDARFKGTAYSDAYVATLVARDRPQAASFRYLPGGHYRLYEAGPTTMVVHVRRKDGSYATAGYLTWFSGKPPLDADGNPIDEGAINNGMIHKAYVSKQHRRKGLASAMLAFARERNPDAHVRHSTVLSGDGTAWATAVT</sequence>
<reference evidence="1 2" key="1">
    <citation type="submission" date="2018-09" db="EMBL/GenBank/DDBJ databases">
        <title>Complete genome sequence of Euzebya sp. DY32-46 isolated from seawater of Pacific Ocean.</title>
        <authorList>
            <person name="Xu L."/>
            <person name="Wu Y.-H."/>
            <person name="Xu X.-W."/>
        </authorList>
    </citation>
    <scope>NUCLEOTIDE SEQUENCE [LARGE SCALE GENOMIC DNA]</scope>
    <source>
        <strain evidence="1 2">DY32-46</strain>
        <plasmid evidence="2">pedy32-46i</plasmid>
    </source>
</reference>
<keyword evidence="2" id="KW-1185">Reference proteome</keyword>
<geneLocation type="plasmid" evidence="2">
    <name>pedy32-46i</name>
</geneLocation>
<organism evidence="1 2">
    <name type="scientific">Euzebya pacifica</name>
    <dbReference type="NCBI Taxonomy" id="1608957"/>
    <lineage>
        <taxon>Bacteria</taxon>
        <taxon>Bacillati</taxon>
        <taxon>Actinomycetota</taxon>
        <taxon>Nitriliruptoria</taxon>
        <taxon>Euzebyales</taxon>
    </lineage>
</organism>
<dbReference type="Proteomes" id="UP000264006">
    <property type="component" value="Plasmid pEDY32-46I"/>
</dbReference>
<accession>A0A346Y5R3</accession>
<evidence type="ECO:0000313" key="2">
    <source>
        <dbReference type="Proteomes" id="UP000264006"/>
    </source>
</evidence>
<dbReference type="InterPro" id="IPR016181">
    <property type="entry name" value="Acyl_CoA_acyltransferase"/>
</dbReference>
<evidence type="ECO:0000313" key="1">
    <source>
        <dbReference type="EMBL" id="AXV09810.1"/>
    </source>
</evidence>
<dbReference type="CDD" id="cd04301">
    <property type="entry name" value="NAT_SF"/>
    <property type="match status" value="1"/>
</dbReference>
<gene>
    <name evidence="1" type="ORF">DVS28_b0040</name>
</gene>
<name>A0A346Y5R3_9ACTN</name>
<proteinExistence type="predicted"/>
<keyword evidence="1" id="KW-0614">Plasmid</keyword>